<dbReference type="GeneID" id="108015624"/>
<gene>
    <name evidence="2" type="primary">LOC108015624</name>
</gene>
<keyword evidence="1" id="KW-1185">Reference proteome</keyword>
<evidence type="ECO:0000313" key="1">
    <source>
        <dbReference type="Proteomes" id="UP001652628"/>
    </source>
</evidence>
<dbReference type="Proteomes" id="UP001652628">
    <property type="component" value="Chromosome 3"/>
</dbReference>
<organism evidence="1 2">
    <name type="scientific">Drosophila suzukii</name>
    <name type="common">Spotted-wing drosophila fruit fly</name>
    <dbReference type="NCBI Taxonomy" id="28584"/>
    <lineage>
        <taxon>Eukaryota</taxon>
        <taxon>Metazoa</taxon>
        <taxon>Ecdysozoa</taxon>
        <taxon>Arthropoda</taxon>
        <taxon>Hexapoda</taxon>
        <taxon>Insecta</taxon>
        <taxon>Pterygota</taxon>
        <taxon>Neoptera</taxon>
        <taxon>Endopterygota</taxon>
        <taxon>Diptera</taxon>
        <taxon>Brachycera</taxon>
        <taxon>Muscomorpha</taxon>
        <taxon>Ephydroidea</taxon>
        <taxon>Drosophilidae</taxon>
        <taxon>Drosophila</taxon>
        <taxon>Sophophora</taxon>
    </lineage>
</organism>
<proteinExistence type="predicted"/>
<name>A0AB39ZKL5_DROSZ</name>
<dbReference type="AlphaFoldDB" id="A0AB39ZKL5"/>
<dbReference type="RefSeq" id="XP_016937605.4">
    <property type="nucleotide sequence ID" value="XM_017082116.4"/>
</dbReference>
<accession>A0AB39ZKL5</accession>
<sequence>MRPKDHPDLHLDVIPKMYDPHFKVFVTSLCHVQKQLEKLPRRFCRMYTTDALATQLLKYLKSLKANITKQDFNVVKEGQPFPLILSDGKRLEAMLCSGSHLGHSLILLIRRQQGGRLLYCYSAMRLDNIGRLLGNPIFNSWIAAGTDQLYLNLSSVNMPFVHVDFDEMAITIKEHGSRNNNSVVHLDVPLFGYEELLWKLAQTRLRGHIRLDEKLAESYKCLSSDLECIQEKNNYIPRVYVYGSLEDAEQMYEPRNVVSLDIKNLKWSPTPTRMHLRQLCSLLRPQHIQGIVPFQSDGVIPPIPPFLKRFKANYSPQTEAAVSRIHNLSPKKGEKQGPYRAVQARKAFEFLNDGDNSSDSD</sequence>
<evidence type="ECO:0000313" key="2">
    <source>
        <dbReference type="RefSeq" id="XP_016937605.4"/>
    </source>
</evidence>
<reference evidence="2" key="1">
    <citation type="submission" date="2025-08" db="UniProtKB">
        <authorList>
            <consortium name="RefSeq"/>
        </authorList>
    </citation>
    <scope>IDENTIFICATION</scope>
</reference>
<protein>
    <submittedName>
        <fullName evidence="2">Uncharacterized protein</fullName>
    </submittedName>
</protein>